<proteinExistence type="predicted"/>
<evidence type="ECO:0000313" key="3">
    <source>
        <dbReference type="Proteomes" id="UP000822688"/>
    </source>
</evidence>
<evidence type="ECO:0000313" key="2">
    <source>
        <dbReference type="EMBL" id="KAG0573776.1"/>
    </source>
</evidence>
<organism evidence="2 3">
    <name type="scientific">Ceratodon purpureus</name>
    <name type="common">Fire moss</name>
    <name type="synonym">Dicranum purpureum</name>
    <dbReference type="NCBI Taxonomy" id="3225"/>
    <lineage>
        <taxon>Eukaryota</taxon>
        <taxon>Viridiplantae</taxon>
        <taxon>Streptophyta</taxon>
        <taxon>Embryophyta</taxon>
        <taxon>Bryophyta</taxon>
        <taxon>Bryophytina</taxon>
        <taxon>Bryopsida</taxon>
        <taxon>Dicranidae</taxon>
        <taxon>Pseudoditrichales</taxon>
        <taxon>Ditrichaceae</taxon>
        <taxon>Ceratodon</taxon>
    </lineage>
</organism>
<accession>A0A8T0HSG0</accession>
<comment type="caution">
    <text evidence="2">The sequence shown here is derived from an EMBL/GenBank/DDBJ whole genome shotgun (WGS) entry which is preliminary data.</text>
</comment>
<evidence type="ECO:0000256" key="1">
    <source>
        <dbReference type="SAM" id="MobiDB-lite"/>
    </source>
</evidence>
<feature type="region of interest" description="Disordered" evidence="1">
    <location>
        <begin position="1"/>
        <end position="31"/>
    </location>
</feature>
<gene>
    <name evidence="2" type="ORF">KC19_VG208700</name>
</gene>
<dbReference type="AlphaFoldDB" id="A0A8T0HSG0"/>
<sequence length="50" mass="5528">MVRTVGVQGRSNLHNEQRRGLSNVGVQGRSSLQIEQRRSLSSFAATRLSC</sequence>
<reference evidence="2" key="1">
    <citation type="submission" date="2020-06" db="EMBL/GenBank/DDBJ databases">
        <title>WGS assembly of Ceratodon purpureus strain R40.</title>
        <authorList>
            <person name="Carey S.B."/>
            <person name="Jenkins J."/>
            <person name="Shu S."/>
            <person name="Lovell J.T."/>
            <person name="Sreedasyam A."/>
            <person name="Maumus F."/>
            <person name="Tiley G.P."/>
            <person name="Fernandez-Pozo N."/>
            <person name="Barry K."/>
            <person name="Chen C."/>
            <person name="Wang M."/>
            <person name="Lipzen A."/>
            <person name="Daum C."/>
            <person name="Saski C.A."/>
            <person name="Payton A.C."/>
            <person name="Mcbreen J.C."/>
            <person name="Conrad R.E."/>
            <person name="Kollar L.M."/>
            <person name="Olsson S."/>
            <person name="Huttunen S."/>
            <person name="Landis J.B."/>
            <person name="Wickett N.J."/>
            <person name="Johnson M.G."/>
            <person name="Rensing S.A."/>
            <person name="Grimwood J."/>
            <person name="Schmutz J."/>
            <person name="Mcdaniel S.F."/>
        </authorList>
    </citation>
    <scope>NUCLEOTIDE SEQUENCE</scope>
    <source>
        <strain evidence="2">R40</strain>
    </source>
</reference>
<protein>
    <submittedName>
        <fullName evidence="2">Uncharacterized protein</fullName>
    </submittedName>
</protein>
<keyword evidence="3" id="KW-1185">Reference proteome</keyword>
<dbReference type="EMBL" id="CM026426">
    <property type="protein sequence ID" value="KAG0573776.1"/>
    <property type="molecule type" value="Genomic_DNA"/>
</dbReference>
<name>A0A8T0HSG0_CERPU</name>
<dbReference type="Proteomes" id="UP000822688">
    <property type="component" value="Chromosome V"/>
</dbReference>